<dbReference type="GO" id="GO:0005525">
    <property type="term" value="F:GTP binding"/>
    <property type="evidence" value="ECO:0007669"/>
    <property type="project" value="UniProtKB-UniRule"/>
</dbReference>
<keyword evidence="3 10" id="KW-0479">Metal-binding</keyword>
<feature type="binding site" evidence="10">
    <location>
        <position position="300"/>
    </location>
    <ligand>
        <name>Zn(2+)</name>
        <dbReference type="ChEBI" id="CHEBI:29105"/>
    </ligand>
</feature>
<dbReference type="PANTHER" id="PTHR32120:SF10">
    <property type="entry name" value="SMALL RIBOSOMAL SUBUNIT BIOGENESIS GTPASE RSGA"/>
    <property type="match status" value="1"/>
</dbReference>
<evidence type="ECO:0000256" key="10">
    <source>
        <dbReference type="HAMAP-Rule" id="MF_01820"/>
    </source>
</evidence>
<evidence type="ECO:0000313" key="17">
    <source>
        <dbReference type="Proteomes" id="UP000297946"/>
    </source>
</evidence>
<dbReference type="InterPro" id="IPR004881">
    <property type="entry name" value="Ribosome_biogen_GTPase_RsgA"/>
</dbReference>
<evidence type="ECO:0000313" key="14">
    <source>
        <dbReference type="EMBL" id="TGK01344.1"/>
    </source>
</evidence>
<comment type="subunit">
    <text evidence="10">Monomer. Associates with 30S ribosomal subunit, binds 16S rRNA.</text>
</comment>
<dbReference type="CDD" id="cd01854">
    <property type="entry name" value="YjeQ_EngC"/>
    <property type="match status" value="1"/>
</dbReference>
<feature type="binding site" evidence="10">
    <location>
        <position position="293"/>
    </location>
    <ligand>
        <name>Zn(2+)</name>
        <dbReference type="ChEBI" id="CHEBI:29105"/>
    </ligand>
</feature>
<feature type="region of interest" description="Disordered" evidence="11">
    <location>
        <begin position="339"/>
        <end position="373"/>
    </location>
</feature>
<evidence type="ECO:0000259" key="12">
    <source>
        <dbReference type="PROSITE" id="PS50936"/>
    </source>
</evidence>
<protein>
    <recommendedName>
        <fullName evidence="10">Small ribosomal subunit biogenesis GTPase RsgA</fullName>
        <ecNumber evidence="10">3.6.1.-</ecNumber>
    </recommendedName>
</protein>
<dbReference type="Proteomes" id="UP000297273">
    <property type="component" value="Unassembled WGS sequence"/>
</dbReference>
<proteinExistence type="inferred from homology"/>
<dbReference type="GO" id="GO:0003924">
    <property type="term" value="F:GTPase activity"/>
    <property type="evidence" value="ECO:0007669"/>
    <property type="project" value="UniProtKB-UniRule"/>
</dbReference>
<gene>
    <name evidence="10 14" type="primary">rsgA</name>
    <name evidence="14" type="ORF">EHO57_10450</name>
    <name evidence="15" type="ORF">EHQ53_08420</name>
</gene>
<accession>A0A5F1ZUU6</accession>
<feature type="compositionally biased region" description="Basic and acidic residues" evidence="11">
    <location>
        <begin position="349"/>
        <end position="358"/>
    </location>
</feature>
<organism evidence="14 17">
    <name type="scientific">Leptospira langatensis</name>
    <dbReference type="NCBI Taxonomy" id="2484983"/>
    <lineage>
        <taxon>Bacteria</taxon>
        <taxon>Pseudomonadati</taxon>
        <taxon>Spirochaetota</taxon>
        <taxon>Spirochaetia</taxon>
        <taxon>Leptospirales</taxon>
        <taxon>Leptospiraceae</taxon>
        <taxon>Leptospira</taxon>
    </lineage>
</organism>
<keyword evidence="5 10" id="KW-0547">Nucleotide-binding</keyword>
<evidence type="ECO:0000256" key="9">
    <source>
        <dbReference type="ARBA" id="ARBA00023134"/>
    </source>
</evidence>
<keyword evidence="4 10" id="KW-0699">rRNA-binding</keyword>
<evidence type="ECO:0000256" key="5">
    <source>
        <dbReference type="ARBA" id="ARBA00022741"/>
    </source>
</evidence>
<evidence type="ECO:0000256" key="3">
    <source>
        <dbReference type="ARBA" id="ARBA00022723"/>
    </source>
</evidence>
<sequence>MNQKQNEPLSAWDADREKEFRGIVSRSGISNALAARVIGEQGREFWLRQDLKEGSGILTGSLRYGALSSLDIPVAGDWVLITQLDENEFLIHQILPRRSLLVRKSKGEIQRPDPIAANMDRIFLLQGLDGDFQPRRLERTLVQLWESGASPCIILTKSDLYSENQLELDEKIRLVRESCPGVPVHAISTFNGEGLQELLPYWEEDGVFAFIGSSGVGKSSLLNSLLGKEIRSVQEVRVSDSKGKHTTTNRWMFELRSGLWILDTPGMREIQLWSDGSGLEETFPEIFESAGLCKFQDCSHSSEPGCAVQEALEEGKISYERFRSFQKLQREMQRIVNLSNPNSSQQLAEKAKWKSIHKEQKRMKKQRDRERYR</sequence>
<dbReference type="OrthoDB" id="9809485at2"/>
<keyword evidence="1 10" id="KW-0963">Cytoplasm</keyword>
<evidence type="ECO:0000313" key="16">
    <source>
        <dbReference type="Proteomes" id="UP000297273"/>
    </source>
</evidence>
<dbReference type="Gene3D" id="1.10.40.50">
    <property type="entry name" value="Probable gtpase engc, domain 3"/>
    <property type="match status" value="1"/>
</dbReference>
<dbReference type="PANTHER" id="PTHR32120">
    <property type="entry name" value="SMALL RIBOSOMAL SUBUNIT BIOGENESIS GTPASE RSGA"/>
    <property type="match status" value="1"/>
</dbReference>
<reference evidence="15" key="1">
    <citation type="submission" date="2018-10" db="EMBL/GenBank/DDBJ databases">
        <authorList>
            <person name="Vincent A.T."/>
            <person name="Schiettekatte O."/>
            <person name="Bourhy P."/>
            <person name="Veyrier F.J."/>
            <person name="Picardeau M."/>
        </authorList>
    </citation>
    <scope>NUCLEOTIDE SEQUENCE</scope>
    <source>
        <strain evidence="15">201702690</strain>
    </source>
</reference>
<dbReference type="HAMAP" id="MF_01820">
    <property type="entry name" value="GTPase_RsgA"/>
    <property type="match status" value="1"/>
</dbReference>
<dbReference type="InterPro" id="IPR027417">
    <property type="entry name" value="P-loop_NTPase"/>
</dbReference>
<comment type="similarity">
    <text evidence="10">Belongs to the TRAFAC class YlqF/YawG GTPase family. RsgA subfamily.</text>
</comment>
<reference evidence="16 17" key="2">
    <citation type="journal article" date="2019" name="PLoS Negl. Trop. Dis.">
        <title>Revisiting the worldwide diversity of Leptospira species in the environment.</title>
        <authorList>
            <person name="Vincent A.T."/>
            <person name="Schiettekatte O."/>
            <person name="Bourhy P."/>
            <person name="Veyrier F.J."/>
            <person name="Picardeau M."/>
        </authorList>
    </citation>
    <scope>NUCLEOTIDE SEQUENCE [LARGE SCALE GENOMIC DNA]</scope>
    <source>
        <strain evidence="16">201702690</strain>
        <strain evidence="14 17">SSW18</strain>
    </source>
</reference>
<keyword evidence="6 10" id="KW-0378">Hydrolase</keyword>
<evidence type="ECO:0000256" key="1">
    <source>
        <dbReference type="ARBA" id="ARBA00022490"/>
    </source>
</evidence>
<keyword evidence="8 10" id="KW-0694">RNA-binding</keyword>
<evidence type="ECO:0000256" key="4">
    <source>
        <dbReference type="ARBA" id="ARBA00022730"/>
    </source>
</evidence>
<evidence type="ECO:0000313" key="15">
    <source>
        <dbReference type="EMBL" id="TGL42204.1"/>
    </source>
</evidence>
<dbReference type="Proteomes" id="UP000297946">
    <property type="component" value="Unassembled WGS sequence"/>
</dbReference>
<dbReference type="GO" id="GO:0005737">
    <property type="term" value="C:cytoplasm"/>
    <property type="evidence" value="ECO:0007669"/>
    <property type="project" value="UniProtKB-SubCell"/>
</dbReference>
<feature type="binding site" evidence="10">
    <location>
        <position position="306"/>
    </location>
    <ligand>
        <name>Zn(2+)</name>
        <dbReference type="ChEBI" id="CHEBI:29105"/>
    </ligand>
</feature>
<evidence type="ECO:0000256" key="11">
    <source>
        <dbReference type="SAM" id="MobiDB-lite"/>
    </source>
</evidence>
<feature type="binding site" evidence="10">
    <location>
        <position position="298"/>
    </location>
    <ligand>
        <name>Zn(2+)</name>
        <dbReference type="ChEBI" id="CHEBI:29105"/>
    </ligand>
</feature>
<dbReference type="SUPFAM" id="SSF52540">
    <property type="entry name" value="P-loop containing nucleoside triphosphate hydrolases"/>
    <property type="match status" value="1"/>
</dbReference>
<dbReference type="GO" id="GO:0042274">
    <property type="term" value="P:ribosomal small subunit biogenesis"/>
    <property type="evidence" value="ECO:0007669"/>
    <property type="project" value="UniProtKB-UniRule"/>
</dbReference>
<dbReference type="PROSITE" id="PS50936">
    <property type="entry name" value="ENGC_GTPASE"/>
    <property type="match status" value="1"/>
</dbReference>
<dbReference type="InterPro" id="IPR010914">
    <property type="entry name" value="RsgA_GTPase_dom"/>
</dbReference>
<name>A0A5F1ZUU6_9LEPT</name>
<dbReference type="RefSeq" id="WP_135644998.1">
    <property type="nucleotide sequence ID" value="NZ_RQER01000006.1"/>
</dbReference>
<feature type="binding site" evidence="10">
    <location>
        <begin position="212"/>
        <end position="220"/>
    </location>
    <ligand>
        <name>GTP</name>
        <dbReference type="ChEBI" id="CHEBI:37565"/>
    </ligand>
</feature>
<dbReference type="Pfam" id="PF03193">
    <property type="entry name" value="RsgA_GTPase"/>
    <property type="match status" value="1"/>
</dbReference>
<dbReference type="GO" id="GO:0046872">
    <property type="term" value="F:metal ion binding"/>
    <property type="evidence" value="ECO:0007669"/>
    <property type="project" value="UniProtKB-KW"/>
</dbReference>
<dbReference type="PROSITE" id="PS51721">
    <property type="entry name" value="G_CP"/>
    <property type="match status" value="1"/>
</dbReference>
<comment type="function">
    <text evidence="10">One of several proteins that assist in the late maturation steps of the functional core of the 30S ribosomal subunit. Helps release RbfA from mature subunits. May play a role in the assembly of ribosomal proteins into the subunit. Circularly permuted GTPase that catalyzes slow GTP hydrolysis, GTPase activity is stimulated by the 30S ribosomal subunit.</text>
</comment>
<dbReference type="AlphaFoldDB" id="A0A5F1ZUU6"/>
<dbReference type="InterPro" id="IPR030378">
    <property type="entry name" value="G_CP_dom"/>
</dbReference>
<dbReference type="NCBIfam" id="TIGR00157">
    <property type="entry name" value="ribosome small subunit-dependent GTPase A"/>
    <property type="match status" value="1"/>
</dbReference>
<keyword evidence="2 10" id="KW-0690">Ribosome biogenesis</keyword>
<keyword evidence="16" id="KW-1185">Reference proteome</keyword>
<evidence type="ECO:0000256" key="7">
    <source>
        <dbReference type="ARBA" id="ARBA00022833"/>
    </source>
</evidence>
<dbReference type="EMBL" id="RQGC01000004">
    <property type="protein sequence ID" value="TGL42204.1"/>
    <property type="molecule type" value="Genomic_DNA"/>
</dbReference>
<comment type="caution">
    <text evidence="14">The sequence shown here is derived from an EMBL/GenBank/DDBJ whole genome shotgun (WGS) entry which is preliminary data.</text>
</comment>
<keyword evidence="7 10" id="KW-0862">Zinc</keyword>
<evidence type="ECO:0000256" key="2">
    <source>
        <dbReference type="ARBA" id="ARBA00022517"/>
    </source>
</evidence>
<comment type="subcellular location">
    <subcellularLocation>
        <location evidence="10">Cytoplasm</location>
    </subcellularLocation>
</comment>
<dbReference type="EC" id="3.6.1.-" evidence="10"/>
<comment type="cofactor">
    <cofactor evidence="10">
        <name>Zn(2+)</name>
        <dbReference type="ChEBI" id="CHEBI:29105"/>
    </cofactor>
    <text evidence="10">Binds 1 zinc ion per subunit.</text>
</comment>
<evidence type="ECO:0000256" key="8">
    <source>
        <dbReference type="ARBA" id="ARBA00022884"/>
    </source>
</evidence>
<evidence type="ECO:0000256" key="6">
    <source>
        <dbReference type="ARBA" id="ARBA00022801"/>
    </source>
</evidence>
<dbReference type="GO" id="GO:0019843">
    <property type="term" value="F:rRNA binding"/>
    <property type="evidence" value="ECO:0007669"/>
    <property type="project" value="UniProtKB-KW"/>
</dbReference>
<feature type="domain" description="CP-type G" evidence="13">
    <location>
        <begin position="106"/>
        <end position="270"/>
    </location>
</feature>
<feature type="binding site" evidence="10">
    <location>
        <begin position="156"/>
        <end position="159"/>
    </location>
    <ligand>
        <name>GTP</name>
        <dbReference type="ChEBI" id="CHEBI:37565"/>
    </ligand>
</feature>
<keyword evidence="9 10" id="KW-0342">GTP-binding</keyword>
<dbReference type="Gene3D" id="3.40.50.300">
    <property type="entry name" value="P-loop containing nucleotide triphosphate hydrolases"/>
    <property type="match status" value="1"/>
</dbReference>
<evidence type="ECO:0000259" key="13">
    <source>
        <dbReference type="PROSITE" id="PS51721"/>
    </source>
</evidence>
<feature type="domain" description="EngC GTPase" evidence="12">
    <location>
        <begin position="117"/>
        <end position="268"/>
    </location>
</feature>
<dbReference type="EMBL" id="RQER01000006">
    <property type="protein sequence ID" value="TGK01344.1"/>
    <property type="molecule type" value="Genomic_DNA"/>
</dbReference>